<feature type="compositionally biased region" description="Low complexity" evidence="1">
    <location>
        <begin position="89"/>
        <end position="99"/>
    </location>
</feature>
<dbReference type="InterPro" id="IPR035969">
    <property type="entry name" value="Rab-GAP_TBC_sf"/>
</dbReference>
<protein>
    <recommendedName>
        <fullName evidence="2">Rab-GAP TBC domain-containing protein</fullName>
    </recommendedName>
</protein>
<dbReference type="PANTHER" id="PTHR22957:SF27">
    <property type="entry name" value="TBC1 DOMAIN FAMILY MEMBER 13"/>
    <property type="match status" value="1"/>
</dbReference>
<dbReference type="SUPFAM" id="SSF47923">
    <property type="entry name" value="Ypt/Rab-GAP domain of gyp1p"/>
    <property type="match status" value="2"/>
</dbReference>
<feature type="region of interest" description="Disordered" evidence="1">
    <location>
        <begin position="1"/>
        <end position="99"/>
    </location>
</feature>
<accession>A0ABR0XRD0</accession>
<evidence type="ECO:0000256" key="1">
    <source>
        <dbReference type="SAM" id="MobiDB-lite"/>
    </source>
</evidence>
<evidence type="ECO:0000313" key="3">
    <source>
        <dbReference type="EMBL" id="KAK6161737.1"/>
    </source>
</evidence>
<dbReference type="Proteomes" id="UP001318860">
    <property type="component" value="Unassembled WGS sequence"/>
</dbReference>
<reference evidence="3 4" key="1">
    <citation type="journal article" date="2021" name="Comput. Struct. Biotechnol. J.">
        <title>De novo genome assembly of the potent medicinal plant Rehmannia glutinosa using nanopore technology.</title>
        <authorList>
            <person name="Ma L."/>
            <person name="Dong C."/>
            <person name="Song C."/>
            <person name="Wang X."/>
            <person name="Zheng X."/>
            <person name="Niu Y."/>
            <person name="Chen S."/>
            <person name="Feng W."/>
        </authorList>
    </citation>
    <scope>NUCLEOTIDE SEQUENCE [LARGE SCALE GENOMIC DNA]</scope>
    <source>
        <strain evidence="3">DH-2019</strain>
    </source>
</reference>
<dbReference type="EMBL" id="JABTTQ020000003">
    <property type="protein sequence ID" value="KAK6161737.1"/>
    <property type="molecule type" value="Genomic_DNA"/>
</dbReference>
<organism evidence="3 4">
    <name type="scientific">Rehmannia glutinosa</name>
    <name type="common">Chinese foxglove</name>
    <dbReference type="NCBI Taxonomy" id="99300"/>
    <lineage>
        <taxon>Eukaryota</taxon>
        <taxon>Viridiplantae</taxon>
        <taxon>Streptophyta</taxon>
        <taxon>Embryophyta</taxon>
        <taxon>Tracheophyta</taxon>
        <taxon>Spermatophyta</taxon>
        <taxon>Magnoliopsida</taxon>
        <taxon>eudicotyledons</taxon>
        <taxon>Gunneridae</taxon>
        <taxon>Pentapetalae</taxon>
        <taxon>asterids</taxon>
        <taxon>lamiids</taxon>
        <taxon>Lamiales</taxon>
        <taxon>Orobanchaceae</taxon>
        <taxon>Rehmannieae</taxon>
        <taxon>Rehmannia</taxon>
    </lineage>
</organism>
<keyword evidence="4" id="KW-1185">Reference proteome</keyword>
<dbReference type="PROSITE" id="PS50086">
    <property type="entry name" value="TBC_RABGAP"/>
    <property type="match status" value="1"/>
</dbReference>
<feature type="domain" description="Rab-GAP TBC" evidence="2">
    <location>
        <begin position="233"/>
        <end position="419"/>
    </location>
</feature>
<gene>
    <name evidence="3" type="ORF">DH2020_005118</name>
</gene>
<comment type="caution">
    <text evidence="3">The sequence shown here is derived from an EMBL/GenBank/DDBJ whole genome shotgun (WGS) entry which is preliminary data.</text>
</comment>
<name>A0ABR0XRD0_REHGL</name>
<feature type="compositionally biased region" description="Polar residues" evidence="1">
    <location>
        <begin position="74"/>
        <end position="83"/>
    </location>
</feature>
<evidence type="ECO:0000313" key="4">
    <source>
        <dbReference type="Proteomes" id="UP001318860"/>
    </source>
</evidence>
<dbReference type="InterPro" id="IPR000195">
    <property type="entry name" value="Rab-GAP-TBC_dom"/>
</dbReference>
<dbReference type="Pfam" id="PF00566">
    <property type="entry name" value="RabGAP-TBC"/>
    <property type="match status" value="1"/>
</dbReference>
<sequence length="474" mass="53144">MMKKRVPDWLNSSLWSSPQPPPSPPPTPHDAAAITEPSVPNPPPAVERPSETPVSSSVHAHATKAETRDPLSGTYGNNASVCNSDEENGSSSANSTASAAGAFGAAPPAVEDISRQAQILQEKLFSMCYKYGRVAEASITGHTGWSWHTCNSLEAIIGVSASRSLSLAFELAKKRSQYKSFKEELLMNPIHIEQKACQSEITRRLEKSSLENHELDDGSQGFLSRSEISQGEHPLSLGKSSIWNQFFQETEIMEQIDRDVMRTHPDIHFFSGDSTFAKSNQEALRNILIVFAKLNPGIRYVQGMNEILAPLFYIFKNDPNEENAAFAEADTFFCFVELLSGFRDNFVQQLDNSVVGIRATITRLSMLLKEHDEELWRHLEMTTKVNPQFYAFRWITLLLTQEFNFADSLIIWDTLMSDPDGPQETLLRVCCAMLVIVRKRLLAGDFTSNLKLLQNYPPTNISHLLYVANKMRLR</sequence>
<feature type="compositionally biased region" description="Pro residues" evidence="1">
    <location>
        <begin position="18"/>
        <end position="28"/>
    </location>
</feature>
<dbReference type="Gene3D" id="1.10.472.80">
    <property type="entry name" value="Ypt/Rab-GAP domain of gyp1p, domain 3"/>
    <property type="match status" value="1"/>
</dbReference>
<dbReference type="SMART" id="SM00164">
    <property type="entry name" value="TBC"/>
    <property type="match status" value="1"/>
</dbReference>
<dbReference type="PANTHER" id="PTHR22957">
    <property type="entry name" value="TBC1 DOMAIN FAMILY MEMBER GTPASE-ACTIVATING PROTEIN"/>
    <property type="match status" value="1"/>
</dbReference>
<evidence type="ECO:0000259" key="2">
    <source>
        <dbReference type="PROSITE" id="PS50086"/>
    </source>
</evidence>
<dbReference type="Gene3D" id="1.10.8.270">
    <property type="entry name" value="putative rabgap domain of human tbc1 domain family member 14 like domains"/>
    <property type="match status" value="1"/>
</dbReference>
<proteinExistence type="predicted"/>